<name>A0A3G5AJG2_9VIRU</name>
<reference evidence="1" key="1">
    <citation type="submission" date="2018-10" db="EMBL/GenBank/DDBJ databases">
        <title>Hidden diversity of soil giant viruses.</title>
        <authorList>
            <person name="Schulz F."/>
            <person name="Alteio L."/>
            <person name="Goudeau D."/>
            <person name="Ryan E.M."/>
            <person name="Malmstrom R.R."/>
            <person name="Blanchard J."/>
            <person name="Woyke T."/>
        </authorList>
    </citation>
    <scope>NUCLEOTIDE SEQUENCE</scope>
    <source>
        <strain evidence="1">SYV1</strain>
    </source>
</reference>
<dbReference type="Gene3D" id="3.40.50.300">
    <property type="entry name" value="P-loop containing nucleotide triphosphate hydrolases"/>
    <property type="match status" value="1"/>
</dbReference>
<protein>
    <submittedName>
        <fullName evidence="1">Uncharacterized protein</fullName>
    </submittedName>
</protein>
<accession>A0A3G5AJG2</accession>
<dbReference type="SUPFAM" id="SSF52540">
    <property type="entry name" value="P-loop containing nucleoside triphosphate hydrolases"/>
    <property type="match status" value="1"/>
</dbReference>
<sequence>MSISKLIINKVNIDGVDGSGKSSLIKLLKKEYPHLHINDRDVLSKLTDEYQLPPNIECKNTLSLILDADMNTLISRINKRGGPKNIFDSPPSLFKYRKRFQRLAIKYQTYYIDTSMMSLEAVLEAATVIISAWTKTNETKNNGPEMDHRLLCDEYKLPNPDCVTEEQFNKLELIIQTKYKTIRRLNNKFSLIKMIDVDKDSMNITRNLLYMFDIECIPHSYWYVGDTYILCEYLDPSKDVPSIETVVAKCCVKNDQLKYVGIDNMINRFGKHVVDENRQREYKRPFVRFCYRINKTSSEMSYDSTYETLYEDLADEFIDTMSARNLALRTFKVLDKHFERMGLYLEETCSMITTEGKTHYSEIHTKQMGLNVHDILVIYMEKIYASILMFSKSHDSSKDQSTSYIEKVYSSVVLRKNEILN</sequence>
<organism evidence="1">
    <name type="scientific">Sylvanvirus sp</name>
    <dbReference type="NCBI Taxonomy" id="2487774"/>
    <lineage>
        <taxon>Viruses</taxon>
    </lineage>
</organism>
<dbReference type="EMBL" id="MK072516">
    <property type="protein sequence ID" value="AYV86814.1"/>
    <property type="molecule type" value="Genomic_DNA"/>
</dbReference>
<dbReference type="InterPro" id="IPR027417">
    <property type="entry name" value="P-loop_NTPase"/>
</dbReference>
<evidence type="ECO:0000313" key="1">
    <source>
        <dbReference type="EMBL" id="AYV86814.1"/>
    </source>
</evidence>
<proteinExistence type="predicted"/>
<gene>
    <name evidence="1" type="ORF">Sylvanvirus10_11</name>
</gene>